<feature type="compositionally biased region" description="Low complexity" evidence="1">
    <location>
        <begin position="19"/>
        <end position="30"/>
    </location>
</feature>
<proteinExistence type="predicted"/>
<evidence type="ECO:0000256" key="1">
    <source>
        <dbReference type="SAM" id="MobiDB-lite"/>
    </source>
</evidence>
<dbReference type="PANTHER" id="PTHR39430">
    <property type="entry name" value="MEMBRANE-ASSOCIATED PROTEASE-RELATED"/>
    <property type="match status" value="1"/>
</dbReference>
<dbReference type="EMBL" id="QOUI01000001">
    <property type="protein sequence ID" value="RCK71221.1"/>
    <property type="molecule type" value="Genomic_DNA"/>
</dbReference>
<feature type="transmembrane region" description="Helical" evidence="2">
    <location>
        <begin position="147"/>
        <end position="172"/>
    </location>
</feature>
<evidence type="ECO:0000259" key="3">
    <source>
        <dbReference type="Pfam" id="PF02517"/>
    </source>
</evidence>
<keyword evidence="5" id="KW-1185">Reference proteome</keyword>
<evidence type="ECO:0000313" key="5">
    <source>
        <dbReference type="Proteomes" id="UP000252770"/>
    </source>
</evidence>
<organism evidence="4 5">
    <name type="scientific">Desertihabitans brevis</name>
    <dbReference type="NCBI Taxonomy" id="2268447"/>
    <lineage>
        <taxon>Bacteria</taxon>
        <taxon>Bacillati</taxon>
        <taxon>Actinomycetota</taxon>
        <taxon>Actinomycetes</taxon>
        <taxon>Propionibacteriales</taxon>
        <taxon>Propionibacteriaceae</taxon>
        <taxon>Desertihabitans</taxon>
    </lineage>
</organism>
<gene>
    <name evidence="4" type="ORF">DT076_01870</name>
</gene>
<feature type="region of interest" description="Disordered" evidence="1">
    <location>
        <begin position="1"/>
        <end position="66"/>
    </location>
</feature>
<dbReference type="GO" id="GO:0080120">
    <property type="term" value="P:CAAX-box protein maturation"/>
    <property type="evidence" value="ECO:0007669"/>
    <property type="project" value="UniProtKB-ARBA"/>
</dbReference>
<feature type="domain" description="CAAX prenyl protease 2/Lysostaphin resistance protein A-like" evidence="3">
    <location>
        <begin position="188"/>
        <end position="279"/>
    </location>
</feature>
<dbReference type="GO" id="GO:0004175">
    <property type="term" value="F:endopeptidase activity"/>
    <property type="evidence" value="ECO:0007669"/>
    <property type="project" value="UniProtKB-ARBA"/>
</dbReference>
<protein>
    <submittedName>
        <fullName evidence="4">CPBP family intramembrane metalloprotease</fullName>
    </submittedName>
</protein>
<evidence type="ECO:0000256" key="2">
    <source>
        <dbReference type="SAM" id="Phobius"/>
    </source>
</evidence>
<comment type="caution">
    <text evidence="4">The sequence shown here is derived from an EMBL/GenBank/DDBJ whole genome shotgun (WGS) entry which is preliminary data.</text>
</comment>
<sequence>MRRSSGVSASPPSPPPTNPDKTSTWPAMASSPPPPTARGPANAPSTRSPSGPGWRRVTTSSPAPPHRLVPVAGRVALVVLPLGAALTTMTVLLPAPQDPSDPITLITRIAAGVVISAVALTTVLLAITRVDGSPVRDAGLTSLRTGWRLAVWGALTWAVPAAATFVVLALLGMPLTVTVPGGELLRTVLLLLLAVLLTEALPEEAVFRGYVTTALGAVLQGWWGTIVQAGSFTVFAALLRQSWNPVDLSLFLAMGVVLGYLRSATGSVWMPIGFHTAFQTGSQLVLTHEALHLVGGSGAAVLALGAVPFTVAAVLVSTTGIPSVVTSGVRSGRGRSSTG</sequence>
<keyword evidence="2" id="KW-1133">Transmembrane helix</keyword>
<feature type="transmembrane region" description="Helical" evidence="2">
    <location>
        <begin position="71"/>
        <end position="93"/>
    </location>
</feature>
<evidence type="ECO:0000313" key="4">
    <source>
        <dbReference type="EMBL" id="RCK71221.1"/>
    </source>
</evidence>
<keyword evidence="4" id="KW-0482">Metalloprotease</keyword>
<feature type="transmembrane region" description="Helical" evidence="2">
    <location>
        <begin position="105"/>
        <end position="127"/>
    </location>
</feature>
<feature type="transmembrane region" description="Helical" evidence="2">
    <location>
        <begin position="251"/>
        <end position="270"/>
    </location>
</feature>
<keyword evidence="2" id="KW-0472">Membrane</keyword>
<dbReference type="InterPro" id="IPR003675">
    <property type="entry name" value="Rce1/LyrA-like_dom"/>
</dbReference>
<dbReference type="AlphaFoldDB" id="A0A367Z1X0"/>
<dbReference type="Proteomes" id="UP000252770">
    <property type="component" value="Unassembled WGS sequence"/>
</dbReference>
<keyword evidence="2" id="KW-0812">Transmembrane</keyword>
<feature type="transmembrane region" description="Helical" evidence="2">
    <location>
        <begin position="290"/>
        <end position="316"/>
    </location>
</feature>
<dbReference type="GO" id="GO:0006508">
    <property type="term" value="P:proteolysis"/>
    <property type="evidence" value="ECO:0007669"/>
    <property type="project" value="UniProtKB-KW"/>
</dbReference>
<keyword evidence="4" id="KW-0645">Protease</keyword>
<dbReference type="PANTHER" id="PTHR39430:SF1">
    <property type="entry name" value="PROTEASE"/>
    <property type="match status" value="1"/>
</dbReference>
<dbReference type="Pfam" id="PF02517">
    <property type="entry name" value="Rce1-like"/>
    <property type="match status" value="1"/>
</dbReference>
<name>A0A367Z1X0_9ACTN</name>
<feature type="transmembrane region" description="Helical" evidence="2">
    <location>
        <begin position="221"/>
        <end position="239"/>
    </location>
</feature>
<accession>A0A367Z1X0</accession>
<feature type="compositionally biased region" description="Low complexity" evidence="1">
    <location>
        <begin position="1"/>
        <end position="10"/>
    </location>
</feature>
<keyword evidence="4" id="KW-0378">Hydrolase</keyword>
<reference evidence="4 5" key="1">
    <citation type="submission" date="2018-07" db="EMBL/GenBank/DDBJ databases">
        <title>Desertimonas flava gen. nov. sp. nov.</title>
        <authorList>
            <person name="Liu S."/>
        </authorList>
    </citation>
    <scope>NUCLEOTIDE SEQUENCE [LARGE SCALE GENOMIC DNA]</scope>
    <source>
        <strain evidence="4 5">16Sb5-5</strain>
    </source>
</reference>
<dbReference type="GO" id="GO:0008237">
    <property type="term" value="F:metallopeptidase activity"/>
    <property type="evidence" value="ECO:0007669"/>
    <property type="project" value="UniProtKB-KW"/>
</dbReference>